<sequence>MAQALQARIAAFPKCYMDELCKTRSLSLFEWIEMAATLGVKGLEFYPGFFVSFEQSYLDEIRRVLQRHNLLMPMVCASPDFTRPSAKERRAEIERCKRMIDLVAFFEAPAPRTCRVLSGQRRPELTEDDGVAMVVECIEQVLPYAAERGVILAMENHYKDNYWTYPEFAQHLFVFKRIVDAIDSPWFGVNYDPSNALLAGEDPLVVLDAIKERVVSMHASDRSLAPGSTIEDLRRQENSVGYAAILRHGEIGTGLNDYPTIFRILQSVGFRGWISIEDGMNGLDEIRRSADFLRATLAAVSSSQ</sequence>
<protein>
    <submittedName>
        <fullName evidence="2">Myo-inositol catabolism protein IolH</fullName>
    </submittedName>
</protein>
<dbReference type="Pfam" id="PF01261">
    <property type="entry name" value="AP_endonuc_2"/>
    <property type="match status" value="1"/>
</dbReference>
<dbReference type="InterPro" id="IPR036237">
    <property type="entry name" value="Xyl_isomerase-like_sf"/>
</dbReference>
<dbReference type="PANTHER" id="PTHR12110">
    <property type="entry name" value="HYDROXYPYRUVATE ISOMERASE"/>
    <property type="match status" value="1"/>
</dbReference>
<feature type="domain" description="Xylose isomerase-like TIM barrel" evidence="1">
    <location>
        <begin position="33"/>
        <end position="295"/>
    </location>
</feature>
<keyword evidence="3" id="KW-1185">Reference proteome</keyword>
<evidence type="ECO:0000313" key="3">
    <source>
        <dbReference type="Proteomes" id="UP000597444"/>
    </source>
</evidence>
<dbReference type="PANTHER" id="PTHR12110:SF41">
    <property type="entry name" value="INOSOSE DEHYDRATASE"/>
    <property type="match status" value="1"/>
</dbReference>
<proteinExistence type="predicted"/>
<dbReference type="Proteomes" id="UP000597444">
    <property type="component" value="Unassembled WGS sequence"/>
</dbReference>
<comment type="caution">
    <text evidence="2">The sequence shown here is derived from an EMBL/GenBank/DDBJ whole genome shotgun (WGS) entry which is preliminary data.</text>
</comment>
<dbReference type="AlphaFoldDB" id="A0A8J3NB24"/>
<evidence type="ECO:0000313" key="2">
    <source>
        <dbReference type="EMBL" id="GHP01028.1"/>
    </source>
</evidence>
<dbReference type="EMBL" id="BNJK01000004">
    <property type="protein sequence ID" value="GHP01028.1"/>
    <property type="molecule type" value="Genomic_DNA"/>
</dbReference>
<reference evidence="2" key="1">
    <citation type="submission" date="2020-10" db="EMBL/GenBank/DDBJ databases">
        <title>Taxonomic study of unclassified bacteria belonging to the class Ktedonobacteria.</title>
        <authorList>
            <person name="Yabe S."/>
            <person name="Wang C.M."/>
            <person name="Zheng Y."/>
            <person name="Sakai Y."/>
            <person name="Cavaletti L."/>
            <person name="Monciardini P."/>
            <person name="Donadio S."/>
        </authorList>
    </citation>
    <scope>NUCLEOTIDE SEQUENCE</scope>
    <source>
        <strain evidence="2">ID150040</strain>
    </source>
</reference>
<dbReference type="SUPFAM" id="SSF51658">
    <property type="entry name" value="Xylose isomerase-like"/>
    <property type="match status" value="1"/>
</dbReference>
<dbReference type="InterPro" id="IPR013022">
    <property type="entry name" value="Xyl_isomerase-like_TIM-brl"/>
</dbReference>
<dbReference type="Gene3D" id="3.20.20.150">
    <property type="entry name" value="Divalent-metal-dependent TIM barrel enzymes"/>
    <property type="match status" value="1"/>
</dbReference>
<gene>
    <name evidence="2" type="ORF">KSF_110750</name>
</gene>
<name>A0A8J3NB24_9CHLR</name>
<dbReference type="InterPro" id="IPR050312">
    <property type="entry name" value="IolE/XylAMocC-like"/>
</dbReference>
<accession>A0A8J3NB24</accession>
<organism evidence="2 3">
    <name type="scientific">Reticulibacter mediterranei</name>
    <dbReference type="NCBI Taxonomy" id="2778369"/>
    <lineage>
        <taxon>Bacteria</taxon>
        <taxon>Bacillati</taxon>
        <taxon>Chloroflexota</taxon>
        <taxon>Ktedonobacteria</taxon>
        <taxon>Ktedonobacterales</taxon>
        <taxon>Reticulibacteraceae</taxon>
        <taxon>Reticulibacter</taxon>
    </lineage>
</organism>
<evidence type="ECO:0000259" key="1">
    <source>
        <dbReference type="Pfam" id="PF01261"/>
    </source>
</evidence>
<dbReference type="RefSeq" id="WP_220211600.1">
    <property type="nucleotide sequence ID" value="NZ_BNJK01000004.1"/>
</dbReference>